<proteinExistence type="predicted"/>
<dbReference type="RefSeq" id="WP_011709806.1">
    <property type="nucleotide sequence ID" value="NC_008571.1"/>
</dbReference>
<dbReference type="EMBL" id="CU207366">
    <property type="protein sequence ID" value="CAL66899.1"/>
    <property type="molecule type" value="Genomic_DNA"/>
</dbReference>
<dbReference type="HOGENOM" id="CLU_032906_0_0_10"/>
<evidence type="ECO:0008006" key="4">
    <source>
        <dbReference type="Google" id="ProtNLM"/>
    </source>
</evidence>
<accession>A0M2Q4</accession>
<feature type="transmembrane region" description="Helical" evidence="1">
    <location>
        <begin position="559"/>
        <end position="577"/>
    </location>
</feature>
<dbReference type="KEGG" id="gfo:GFO_1934"/>
<keyword evidence="1" id="KW-0812">Transmembrane</keyword>
<feature type="transmembrane region" description="Helical" evidence="1">
    <location>
        <begin position="12"/>
        <end position="29"/>
    </location>
</feature>
<dbReference type="AlphaFoldDB" id="A0M2Q4"/>
<evidence type="ECO:0000256" key="1">
    <source>
        <dbReference type="SAM" id="Phobius"/>
    </source>
</evidence>
<feature type="transmembrane region" description="Helical" evidence="1">
    <location>
        <begin position="41"/>
        <end position="59"/>
    </location>
</feature>
<name>A0M2Q4_CHRFK</name>
<gene>
    <name evidence="2" type="ordered locus">GFO_1934</name>
</gene>
<dbReference type="eggNOG" id="ENOG502Z7W1">
    <property type="taxonomic scope" value="Bacteria"/>
</dbReference>
<organism evidence="2 3">
    <name type="scientific">Christiangramia forsetii (strain DSM 17595 / CGMCC 1.15422 / KT0803)</name>
    <name type="common">Gramella forsetii</name>
    <dbReference type="NCBI Taxonomy" id="411154"/>
    <lineage>
        <taxon>Bacteria</taxon>
        <taxon>Pseudomonadati</taxon>
        <taxon>Bacteroidota</taxon>
        <taxon>Flavobacteriia</taxon>
        <taxon>Flavobacteriales</taxon>
        <taxon>Flavobacteriaceae</taxon>
        <taxon>Christiangramia</taxon>
    </lineage>
</organism>
<sequence>MMNNITFLNIDWLLPVIFSAILIWLIFIWKEWYVSKSKRFLLKSFLAFLSIGSLALIALKPVRLVEAEKNKALILTPGYNEEQLDSLQKETRNLKILRYEPGEPVLEEEDKITSAFILGHGISSFDLWQFDGISSSFLPGDRPDGVIKLRYKEKNSIGKSFIIQGKYNNPKNGNQLVLKGPGGSKLDSISLKDAKNQSFSLKTSLKAKGNFLYSLVEKDSLGNVLSLNPVPVRVADRQILKILILNAFPTFETKYLKNFLAESGHKVVVRSQLTRGRFKFEYFNTERLPVNSLSEEILANFDLLVIDANQLKNIGGTNYDNLHKAIREQGLGVFIQPDLSLFNASREFPEFDFTTNNNSEFRLKEWPNVPVKTYSFIIQDRFRFQPIHESESGILSGYTKLQNGRMGTSVFKNTYQLILDGNTAVYQALWSQLIEKLAKKKNPVIEWNSDSFMAYANEPFSFKVRTTIQDPEIIDNQQNEIPIKSNIDIPTLWEGTTFSREKGWQFLTATQDTTSGFYYYAGDKKDWSSLRAQETMQQNLRYFNSDLNSNQLQKVQEPINLFWFYIIFLCSIGFLWLEPKMSN</sequence>
<keyword evidence="1" id="KW-0472">Membrane</keyword>
<evidence type="ECO:0000313" key="2">
    <source>
        <dbReference type="EMBL" id="CAL66899.1"/>
    </source>
</evidence>
<dbReference type="STRING" id="411154.GFO_1934"/>
<keyword evidence="1" id="KW-1133">Transmembrane helix</keyword>
<dbReference type="OrthoDB" id="980086at2"/>
<dbReference type="Proteomes" id="UP000000755">
    <property type="component" value="Chromosome"/>
</dbReference>
<reference evidence="2 3" key="1">
    <citation type="journal article" date="2006" name="Environ. Microbiol.">
        <title>Whole genome analysis of the marine Bacteroidetes'Gramella forsetii' reveals adaptations to degradation of polymeric organic matter.</title>
        <authorList>
            <person name="Bauer M."/>
            <person name="Kube M."/>
            <person name="Teeling H."/>
            <person name="Richter M."/>
            <person name="Lombardot T."/>
            <person name="Allers E."/>
            <person name="Wuerdemann C.A."/>
            <person name="Quast C."/>
            <person name="Kuhl H."/>
            <person name="Knaust F."/>
            <person name="Woebken D."/>
            <person name="Bischof K."/>
            <person name="Mussmann M."/>
            <person name="Choudhuri J.V."/>
            <person name="Meyer F."/>
            <person name="Reinhardt R."/>
            <person name="Amann R.I."/>
            <person name="Gloeckner F.O."/>
        </authorList>
    </citation>
    <scope>NUCLEOTIDE SEQUENCE [LARGE SCALE GENOMIC DNA]</scope>
    <source>
        <strain evidence="2 3">KT0803</strain>
    </source>
</reference>
<protein>
    <recommendedName>
        <fullName evidence="4">Aerotolerance regulator N-terminal domain-containing protein</fullName>
    </recommendedName>
</protein>
<evidence type="ECO:0000313" key="3">
    <source>
        <dbReference type="Proteomes" id="UP000000755"/>
    </source>
</evidence>